<dbReference type="Proteomes" id="UP001172457">
    <property type="component" value="Chromosome 3"/>
</dbReference>
<protein>
    <submittedName>
        <fullName evidence="2">Uncharacterized protein</fullName>
    </submittedName>
</protein>
<comment type="caution">
    <text evidence="2">The sequence shown here is derived from an EMBL/GenBank/DDBJ whole genome shotgun (WGS) entry which is preliminary data.</text>
</comment>
<evidence type="ECO:0000313" key="3">
    <source>
        <dbReference type="Proteomes" id="UP001172457"/>
    </source>
</evidence>
<name>A0AA38TA91_9ASTR</name>
<evidence type="ECO:0000313" key="2">
    <source>
        <dbReference type="EMBL" id="KAJ9557233.1"/>
    </source>
</evidence>
<dbReference type="EMBL" id="JARYMX010000003">
    <property type="protein sequence ID" value="KAJ9557233.1"/>
    <property type="molecule type" value="Genomic_DNA"/>
</dbReference>
<keyword evidence="3" id="KW-1185">Reference proteome</keyword>
<evidence type="ECO:0000256" key="1">
    <source>
        <dbReference type="SAM" id="MobiDB-lite"/>
    </source>
</evidence>
<reference evidence="2" key="1">
    <citation type="submission" date="2023-03" db="EMBL/GenBank/DDBJ databases">
        <title>Chromosome-scale reference genome and RAD-based genetic map of yellow starthistle (Centaurea solstitialis) reveal putative structural variation and QTLs associated with invader traits.</title>
        <authorList>
            <person name="Reatini B."/>
            <person name="Cang F.A."/>
            <person name="Jiang Q."/>
            <person name="Mckibben M.T.W."/>
            <person name="Barker M.S."/>
            <person name="Rieseberg L.H."/>
            <person name="Dlugosch K.M."/>
        </authorList>
    </citation>
    <scope>NUCLEOTIDE SEQUENCE</scope>
    <source>
        <strain evidence="2">CAN-66</strain>
        <tissue evidence="2">Leaf</tissue>
    </source>
</reference>
<dbReference type="AlphaFoldDB" id="A0AA38TA91"/>
<proteinExistence type="predicted"/>
<organism evidence="2 3">
    <name type="scientific">Centaurea solstitialis</name>
    <name type="common">yellow star-thistle</name>
    <dbReference type="NCBI Taxonomy" id="347529"/>
    <lineage>
        <taxon>Eukaryota</taxon>
        <taxon>Viridiplantae</taxon>
        <taxon>Streptophyta</taxon>
        <taxon>Embryophyta</taxon>
        <taxon>Tracheophyta</taxon>
        <taxon>Spermatophyta</taxon>
        <taxon>Magnoliopsida</taxon>
        <taxon>eudicotyledons</taxon>
        <taxon>Gunneridae</taxon>
        <taxon>Pentapetalae</taxon>
        <taxon>asterids</taxon>
        <taxon>campanulids</taxon>
        <taxon>Asterales</taxon>
        <taxon>Asteraceae</taxon>
        <taxon>Carduoideae</taxon>
        <taxon>Cardueae</taxon>
        <taxon>Centaureinae</taxon>
        <taxon>Centaurea</taxon>
    </lineage>
</organism>
<gene>
    <name evidence="2" type="ORF">OSB04_011847</name>
</gene>
<feature type="compositionally biased region" description="Pro residues" evidence="1">
    <location>
        <begin position="53"/>
        <end position="65"/>
    </location>
</feature>
<sequence length="141" mass="14999">MDGNQGAPTFPWSRLPHIGHPLQSPIPQPHQAPTKPQPSQALFTPRFRATTDGPPPPNANQPPLIPTNVVAPPTPSSAPQQLLAKATIQLPFSPVVSKDPQSGDRATSGIISCTPTPTSPPPENHRRSQRKTSTALSCCFL</sequence>
<feature type="region of interest" description="Disordered" evidence="1">
    <location>
        <begin position="94"/>
        <end position="136"/>
    </location>
</feature>
<accession>A0AA38TA91</accession>
<feature type="region of interest" description="Disordered" evidence="1">
    <location>
        <begin position="1"/>
        <end position="80"/>
    </location>
</feature>